<keyword evidence="2" id="KW-0223">Dioxygenase</keyword>
<dbReference type="InterPro" id="IPR008775">
    <property type="entry name" value="Phytyl_CoA_dOase-like"/>
</dbReference>
<proteinExistence type="predicted"/>
<dbReference type="GO" id="GO:0051213">
    <property type="term" value="F:dioxygenase activity"/>
    <property type="evidence" value="ECO:0007669"/>
    <property type="project" value="UniProtKB-KW"/>
</dbReference>
<gene>
    <name evidence="2" type="ORF">ACCI51_09875</name>
</gene>
<comment type="caution">
    <text evidence="2">The sequence shown here is derived from an EMBL/GenBank/DDBJ whole genome shotgun (WGS) entry which is preliminary data.</text>
</comment>
<comment type="cofactor">
    <cofactor evidence="1">
        <name>Fe(2+)</name>
        <dbReference type="ChEBI" id="CHEBI:29033"/>
    </cofactor>
</comment>
<dbReference type="EMBL" id="JBGMEL010000008">
    <property type="protein sequence ID" value="MFA0790852.1"/>
    <property type="molecule type" value="Genomic_DNA"/>
</dbReference>
<evidence type="ECO:0000313" key="3">
    <source>
        <dbReference type="Proteomes" id="UP001569414"/>
    </source>
</evidence>
<dbReference type="Proteomes" id="UP001569414">
    <property type="component" value="Unassembled WGS sequence"/>
</dbReference>
<protein>
    <submittedName>
        <fullName evidence="2">Phytanoyl-CoA dioxygenase family protein</fullName>
    </submittedName>
</protein>
<organism evidence="2 3">
    <name type="scientific">Microbulbifer echini</name>
    <dbReference type="NCBI Taxonomy" id="1529067"/>
    <lineage>
        <taxon>Bacteria</taxon>
        <taxon>Pseudomonadati</taxon>
        <taxon>Pseudomonadota</taxon>
        <taxon>Gammaproteobacteria</taxon>
        <taxon>Cellvibrionales</taxon>
        <taxon>Microbulbiferaceae</taxon>
        <taxon>Microbulbifer</taxon>
    </lineage>
</organism>
<dbReference type="PANTHER" id="PTHR20883:SF48">
    <property type="entry name" value="ECTOINE DIOXYGENASE"/>
    <property type="match status" value="1"/>
</dbReference>
<accession>A0ABV4NN89</accession>
<dbReference type="PANTHER" id="PTHR20883">
    <property type="entry name" value="PHYTANOYL-COA DIOXYGENASE DOMAIN CONTAINING 1"/>
    <property type="match status" value="1"/>
</dbReference>
<evidence type="ECO:0000313" key="2">
    <source>
        <dbReference type="EMBL" id="MFA0790852.1"/>
    </source>
</evidence>
<dbReference type="Pfam" id="PF05721">
    <property type="entry name" value="PhyH"/>
    <property type="match status" value="1"/>
</dbReference>
<dbReference type="Gene3D" id="2.60.120.620">
    <property type="entry name" value="q2cbj1_9rhob like domain"/>
    <property type="match status" value="2"/>
</dbReference>
<keyword evidence="3" id="KW-1185">Reference proteome</keyword>
<reference evidence="2 3" key="1">
    <citation type="submission" date="2024-08" db="EMBL/GenBank/DDBJ databases">
        <authorList>
            <person name="Ishaq N."/>
        </authorList>
    </citation>
    <scope>NUCLEOTIDE SEQUENCE [LARGE SCALE GENOMIC DNA]</scope>
    <source>
        <strain evidence="2 3">JCM 30400</strain>
    </source>
</reference>
<keyword evidence="2" id="KW-0560">Oxidoreductase</keyword>
<evidence type="ECO:0000256" key="1">
    <source>
        <dbReference type="ARBA" id="ARBA00001954"/>
    </source>
</evidence>
<name>A0ABV4NN89_9GAMM</name>
<sequence>MPKNSTLAEMHKEAGTLQELAQFPITWTQRLKVIGLVSAIGFYKLFFLPWKKKERQQLFATLDQLTNLTIDLPTPSATQQDSRYFLSAQDRTFFTKNGYLPPFRVISSEEASALKELAIREYKSGFGGISYLGSRIRDIEKKYNRWTIEYAGLYQALRLKPFRELLRKPQIAERLTSLLGDEILCWRTQFFDKMPGAEGTAWHQNATFREAGKYAKLQPTQKTSPALIQLNAWVALSDSTRENGCLRILPGSFTDARINYLYEFIPENELFFFSLLPFSPSFLYKLGKIALYGRLFHKSAVILFSAEKLLGDNFFDQFEVKDLEMKAGECLIFSSLNMHASYPNTSRKDERFSFVGRCTANHVKVAPHGKDRYPSLEGPIEYTIPEVSTFQVYGKDTYGLNKILDD</sequence>
<dbReference type="SUPFAM" id="SSF51197">
    <property type="entry name" value="Clavaminate synthase-like"/>
    <property type="match status" value="1"/>
</dbReference>
<dbReference type="RefSeq" id="WP_371843445.1">
    <property type="nucleotide sequence ID" value="NZ_JBGMEL010000008.1"/>
</dbReference>